<name>A0ACC6A9V7_9BACI</name>
<evidence type="ECO:0000313" key="1">
    <source>
        <dbReference type="EMBL" id="MCM3736812.1"/>
    </source>
</evidence>
<evidence type="ECO:0000313" key="2">
    <source>
        <dbReference type="Proteomes" id="UP001202289"/>
    </source>
</evidence>
<accession>A0ACC6A9V7</accession>
<gene>
    <name evidence="1" type="ORF">M3215_13545</name>
</gene>
<proteinExistence type="predicted"/>
<dbReference type="EMBL" id="JAMBOP010000015">
    <property type="protein sequence ID" value="MCM3736812.1"/>
    <property type="molecule type" value="Genomic_DNA"/>
</dbReference>
<sequence>MKLQMKYIILYAKQYEECIRFYRDILQLPIKGEHDTYVEFDTGSTILAINSRDDVRELTGLPIPKTLSQSSIFEIGFVVDDVDEIIHTLKKHGVTVLVEPVTKPWGQTVSYVSDPDGNYIEICSSLD</sequence>
<keyword evidence="2" id="KW-1185">Reference proteome</keyword>
<comment type="caution">
    <text evidence="1">The sequence shown here is derived from an EMBL/GenBank/DDBJ whole genome shotgun (WGS) entry which is preliminary data.</text>
</comment>
<organism evidence="1 2">
    <name type="scientific">Bacillus cytotoxicus</name>
    <dbReference type="NCBI Taxonomy" id="580165"/>
    <lineage>
        <taxon>Bacteria</taxon>
        <taxon>Bacillati</taxon>
        <taxon>Bacillota</taxon>
        <taxon>Bacilli</taxon>
        <taxon>Bacillales</taxon>
        <taxon>Bacillaceae</taxon>
        <taxon>Bacillus</taxon>
        <taxon>Bacillus cereus group</taxon>
    </lineage>
</organism>
<protein>
    <submittedName>
        <fullName evidence="1">VOC family protein</fullName>
    </submittedName>
</protein>
<dbReference type="Proteomes" id="UP001202289">
    <property type="component" value="Unassembled WGS sequence"/>
</dbReference>
<reference evidence="1" key="1">
    <citation type="submission" date="2022-05" db="EMBL/GenBank/DDBJ databases">
        <title>Comparative Genomics of Spacecraft Associated Microbes.</title>
        <authorList>
            <person name="Tran M.T."/>
            <person name="Wright A."/>
            <person name="Seuylemezian A."/>
            <person name="Eisen J."/>
            <person name="Coil D."/>
        </authorList>
    </citation>
    <scope>NUCLEOTIDE SEQUENCE</scope>
    <source>
        <strain evidence="1">FAIRING 10M-2.2</strain>
    </source>
</reference>